<evidence type="ECO:0000256" key="3">
    <source>
        <dbReference type="ARBA" id="ARBA00023004"/>
    </source>
</evidence>
<dbReference type="InterPro" id="IPR036922">
    <property type="entry name" value="Rieske_2Fe-2S_sf"/>
</dbReference>
<keyword evidence="7" id="KW-1185">Reference proteome</keyword>
<dbReference type="KEGG" id="snk:CP967_01125"/>
<evidence type="ECO:0000256" key="2">
    <source>
        <dbReference type="ARBA" id="ARBA00022723"/>
    </source>
</evidence>
<dbReference type="Proteomes" id="UP000326178">
    <property type="component" value="Chromosome"/>
</dbReference>
<dbReference type="AlphaFoldDB" id="A0A5J6F3U8"/>
<feature type="domain" description="Rieske" evidence="5">
    <location>
        <begin position="15"/>
        <end position="62"/>
    </location>
</feature>
<gene>
    <name evidence="6" type="ORF">CP967_01125</name>
</gene>
<dbReference type="EMBL" id="CP023702">
    <property type="protein sequence ID" value="QEU70743.1"/>
    <property type="molecule type" value="Genomic_DNA"/>
</dbReference>
<dbReference type="SUPFAM" id="SSF50022">
    <property type="entry name" value="ISP domain"/>
    <property type="match status" value="1"/>
</dbReference>
<keyword evidence="1" id="KW-0001">2Fe-2S</keyword>
<protein>
    <recommendedName>
        <fullName evidence="5">Rieske domain-containing protein</fullName>
    </recommendedName>
</protein>
<keyword evidence="3" id="KW-0408">Iron</keyword>
<dbReference type="GO" id="GO:0004497">
    <property type="term" value="F:monooxygenase activity"/>
    <property type="evidence" value="ECO:0007669"/>
    <property type="project" value="UniProtKB-ARBA"/>
</dbReference>
<proteinExistence type="predicted"/>
<dbReference type="OrthoDB" id="147178at2"/>
<evidence type="ECO:0000256" key="1">
    <source>
        <dbReference type="ARBA" id="ARBA00022714"/>
    </source>
</evidence>
<name>A0A5J6F3U8_9ACTN</name>
<dbReference type="Gene3D" id="2.102.10.10">
    <property type="entry name" value="Rieske [2Fe-2S] iron-sulphur domain"/>
    <property type="match status" value="1"/>
</dbReference>
<dbReference type="Pfam" id="PF00355">
    <property type="entry name" value="Rieske"/>
    <property type="match status" value="1"/>
</dbReference>
<evidence type="ECO:0000256" key="4">
    <source>
        <dbReference type="ARBA" id="ARBA00023014"/>
    </source>
</evidence>
<dbReference type="InterPro" id="IPR017941">
    <property type="entry name" value="Rieske_2Fe-2S"/>
</dbReference>
<evidence type="ECO:0000259" key="5">
    <source>
        <dbReference type="PROSITE" id="PS51296"/>
    </source>
</evidence>
<dbReference type="GO" id="GO:0016705">
    <property type="term" value="F:oxidoreductase activity, acting on paired donors, with incorporation or reduction of molecular oxygen"/>
    <property type="evidence" value="ECO:0007669"/>
    <property type="project" value="UniProtKB-ARBA"/>
</dbReference>
<keyword evidence="2" id="KW-0479">Metal-binding</keyword>
<reference evidence="6 7" key="1">
    <citation type="submission" date="2017-09" db="EMBL/GenBank/DDBJ databases">
        <authorList>
            <person name="Lee N."/>
            <person name="Cho B.-K."/>
        </authorList>
    </citation>
    <scope>NUCLEOTIDE SEQUENCE [LARGE SCALE GENOMIC DNA]</scope>
    <source>
        <strain evidence="6 7">ATCC 12769</strain>
    </source>
</reference>
<organism evidence="6 7">
    <name type="scientific">Streptomyces nitrosporeus</name>
    <dbReference type="NCBI Taxonomy" id="28894"/>
    <lineage>
        <taxon>Bacteria</taxon>
        <taxon>Bacillati</taxon>
        <taxon>Actinomycetota</taxon>
        <taxon>Actinomycetes</taxon>
        <taxon>Kitasatosporales</taxon>
        <taxon>Streptomycetaceae</taxon>
        <taxon>Streptomyces</taxon>
    </lineage>
</organism>
<dbReference type="RefSeq" id="WP_150486105.1">
    <property type="nucleotide sequence ID" value="NZ_BMUV01000011.1"/>
</dbReference>
<sequence>MPLVTFRTSGAGNCVRVADLPYVYIRTGTGGAVLPASCPHRGGPLNLGVPDADGRRLVCPWHERGTSLSRLRRQVPAVRSGDTVTAVLPGPEGAAVELCHLPLSPALAAGD</sequence>
<evidence type="ECO:0000313" key="6">
    <source>
        <dbReference type="EMBL" id="QEU70743.1"/>
    </source>
</evidence>
<dbReference type="GO" id="GO:0051537">
    <property type="term" value="F:2 iron, 2 sulfur cluster binding"/>
    <property type="evidence" value="ECO:0007669"/>
    <property type="project" value="UniProtKB-KW"/>
</dbReference>
<accession>A0A5J6F3U8</accession>
<evidence type="ECO:0000313" key="7">
    <source>
        <dbReference type="Proteomes" id="UP000326178"/>
    </source>
</evidence>
<dbReference type="GO" id="GO:0046872">
    <property type="term" value="F:metal ion binding"/>
    <property type="evidence" value="ECO:0007669"/>
    <property type="project" value="UniProtKB-KW"/>
</dbReference>
<keyword evidence="4" id="KW-0411">Iron-sulfur</keyword>
<dbReference type="PROSITE" id="PS51296">
    <property type="entry name" value="RIESKE"/>
    <property type="match status" value="1"/>
</dbReference>